<dbReference type="SUPFAM" id="SSF52266">
    <property type="entry name" value="SGNH hydrolase"/>
    <property type="match status" value="1"/>
</dbReference>
<proteinExistence type="predicted"/>
<dbReference type="Proteomes" id="UP001501126">
    <property type="component" value="Unassembled WGS sequence"/>
</dbReference>
<evidence type="ECO:0000313" key="2">
    <source>
        <dbReference type="EMBL" id="GAA0874729.1"/>
    </source>
</evidence>
<evidence type="ECO:0000313" key="3">
    <source>
        <dbReference type="Proteomes" id="UP001501126"/>
    </source>
</evidence>
<gene>
    <name evidence="2" type="ORF">GCM10009118_11370</name>
</gene>
<dbReference type="EMBL" id="BAAAFH010000003">
    <property type="protein sequence ID" value="GAA0874729.1"/>
    <property type="molecule type" value="Genomic_DNA"/>
</dbReference>
<protein>
    <submittedName>
        <fullName evidence="2">GSCFA domain-containing protein</fullName>
    </submittedName>
</protein>
<comment type="caution">
    <text evidence="2">The sequence shown here is derived from an EMBL/GenBank/DDBJ whole genome shotgun (WGS) entry which is preliminary data.</text>
</comment>
<evidence type="ECO:0000259" key="1">
    <source>
        <dbReference type="Pfam" id="PF08885"/>
    </source>
</evidence>
<dbReference type="Pfam" id="PF08885">
    <property type="entry name" value="GSCFA"/>
    <property type="match status" value="1"/>
</dbReference>
<reference evidence="3" key="1">
    <citation type="journal article" date="2019" name="Int. J. Syst. Evol. Microbiol.">
        <title>The Global Catalogue of Microorganisms (GCM) 10K type strain sequencing project: providing services to taxonomists for standard genome sequencing and annotation.</title>
        <authorList>
            <consortium name="The Broad Institute Genomics Platform"/>
            <consortium name="The Broad Institute Genome Sequencing Center for Infectious Disease"/>
            <person name="Wu L."/>
            <person name="Ma J."/>
        </authorList>
    </citation>
    <scope>NUCLEOTIDE SEQUENCE [LARGE SCALE GENOMIC DNA]</scope>
    <source>
        <strain evidence="3">JCM 16083</strain>
    </source>
</reference>
<keyword evidence="3" id="KW-1185">Reference proteome</keyword>
<name>A0ABP3XZ57_9FLAO</name>
<accession>A0ABP3XZ57</accession>
<sequence>MKFRTEVLVDDFATKLSHGDRILSLGSCFSENVGNKLQYFGFKVLNNPFGTLFHPLAMAEILNRVVTNPKGEFRMCQRDGRVFSYDVHGKLSGASENELTEILETRFAESREFLKRAKMLILTFGTAWGYYLDERIVANCHKQPASLFSKRLTEVEEMQSVWRNLIKQIKILNPEITIITTVSPVRHIRDGIIENNRSKSRLIELVHALGENYFPSYELFVDDLRDYRFCKDDLVHPSEFAIQYIFDKFSTASVASETLQLFGRIDKLRKAEMHRVMSDGNSAEHFYQEQTKKREGFLKENPLIVW</sequence>
<dbReference type="InterPro" id="IPR014982">
    <property type="entry name" value="GSCFA"/>
</dbReference>
<organism evidence="2 3">
    <name type="scientific">Wandonia haliotis</name>
    <dbReference type="NCBI Taxonomy" id="574963"/>
    <lineage>
        <taxon>Bacteria</taxon>
        <taxon>Pseudomonadati</taxon>
        <taxon>Bacteroidota</taxon>
        <taxon>Flavobacteriia</taxon>
        <taxon>Flavobacteriales</taxon>
        <taxon>Crocinitomicaceae</taxon>
        <taxon>Wandonia</taxon>
    </lineage>
</organism>
<feature type="domain" description="GSCFA" evidence="1">
    <location>
        <begin position="21"/>
        <end position="249"/>
    </location>
</feature>
<dbReference type="RefSeq" id="WP_343785635.1">
    <property type="nucleotide sequence ID" value="NZ_BAAAFH010000003.1"/>
</dbReference>